<reference evidence="3 4" key="1">
    <citation type="submission" date="2023-08" db="EMBL/GenBank/DDBJ databases">
        <title>Annotated Genome Sequence of Vanrija albida AlHP1.</title>
        <authorList>
            <person name="Herzog R."/>
        </authorList>
    </citation>
    <scope>NUCLEOTIDE SEQUENCE [LARGE SCALE GENOMIC DNA]</scope>
    <source>
        <strain evidence="3 4">AlHP1</strain>
    </source>
</reference>
<feature type="domain" description="TRIP4/RQT4 C2HC5-type zinc finger" evidence="2">
    <location>
        <begin position="228"/>
        <end position="279"/>
    </location>
</feature>
<evidence type="ECO:0000259" key="2">
    <source>
        <dbReference type="Pfam" id="PF06221"/>
    </source>
</evidence>
<name>A0ABR3PSU0_9TREE</name>
<feature type="region of interest" description="Disordered" evidence="1">
    <location>
        <begin position="439"/>
        <end position="463"/>
    </location>
</feature>
<organism evidence="3 4">
    <name type="scientific">Vanrija albida</name>
    <dbReference type="NCBI Taxonomy" id="181172"/>
    <lineage>
        <taxon>Eukaryota</taxon>
        <taxon>Fungi</taxon>
        <taxon>Dikarya</taxon>
        <taxon>Basidiomycota</taxon>
        <taxon>Agaricomycotina</taxon>
        <taxon>Tremellomycetes</taxon>
        <taxon>Trichosporonales</taxon>
        <taxon>Trichosporonaceae</taxon>
        <taxon>Vanrija</taxon>
    </lineage>
</organism>
<proteinExistence type="predicted"/>
<evidence type="ECO:0000313" key="3">
    <source>
        <dbReference type="EMBL" id="KAL1405520.1"/>
    </source>
</evidence>
<feature type="region of interest" description="Disordered" evidence="1">
    <location>
        <begin position="74"/>
        <end position="113"/>
    </location>
</feature>
<feature type="region of interest" description="Disordered" evidence="1">
    <location>
        <begin position="363"/>
        <end position="391"/>
    </location>
</feature>
<comment type="caution">
    <text evidence="3">The sequence shown here is derived from an EMBL/GenBank/DDBJ whole genome shotgun (WGS) entry which is preliminary data.</text>
</comment>
<dbReference type="Proteomes" id="UP001565368">
    <property type="component" value="Unassembled WGS sequence"/>
</dbReference>
<sequence length="463" mass="49216">MAPTPAWVVKGLQDVLGLDAETIEQVIVPDLESSYSSEVRLRSHLQDFLGSSAPARAFADKYTQYRFPSIAASSRPQILTPDPDLVKKPKAKGTKSATGSGRATPAASSSSTNVADALEAAFGPGGKVYQKHQDNDLFPGRGGSGKGAHRSTPGSGAHTPRAGLVGSAITIHEAKSKPAPKGKGKDKEEKIWDLPKSKAVLRLEGQIANLKGLQAGMGKVALSDDYVPCFCQARVHPIAPYTPQCGACGLILCKLQPPHAPCPSCSRPTLTPPALSRLILRIQDEIVAQEAREQAERDEEDRLRKEKWIAETGGGAFPSLQGNGPKGKPSTAEAARKVLTIGGKNAKGKGRATITTTTYTSVPVASSSKPKEEAPAKPTDVIPRPRSPPLDTARAAKELSKILSWRDENDRPWGDPKAERRGDAWVYVEPPLLEVVGREGSGRRSKAKNKNIGLDGRKVVGAA</sequence>
<dbReference type="EMBL" id="JBBXJM010000007">
    <property type="protein sequence ID" value="KAL1405520.1"/>
    <property type="molecule type" value="Genomic_DNA"/>
</dbReference>
<feature type="region of interest" description="Disordered" evidence="1">
    <location>
        <begin position="312"/>
        <end position="332"/>
    </location>
</feature>
<feature type="region of interest" description="Disordered" evidence="1">
    <location>
        <begin position="125"/>
        <end position="162"/>
    </location>
</feature>
<accession>A0ABR3PSU0</accession>
<dbReference type="Pfam" id="PF06221">
    <property type="entry name" value="zf-C2HC5"/>
    <property type="match status" value="1"/>
</dbReference>
<evidence type="ECO:0000256" key="1">
    <source>
        <dbReference type="SAM" id="MobiDB-lite"/>
    </source>
</evidence>
<dbReference type="RefSeq" id="XP_069205464.1">
    <property type="nucleotide sequence ID" value="XM_069357527.1"/>
</dbReference>
<gene>
    <name evidence="3" type="ORF">Q8F55_009157</name>
</gene>
<dbReference type="GeneID" id="95990200"/>
<protein>
    <recommendedName>
        <fullName evidence="2">TRIP4/RQT4 C2HC5-type zinc finger domain-containing protein</fullName>
    </recommendedName>
</protein>
<feature type="compositionally biased region" description="Polar residues" evidence="1">
    <location>
        <begin position="95"/>
        <end position="113"/>
    </location>
</feature>
<evidence type="ECO:0000313" key="4">
    <source>
        <dbReference type="Proteomes" id="UP001565368"/>
    </source>
</evidence>
<keyword evidence="4" id="KW-1185">Reference proteome</keyword>
<dbReference type="InterPro" id="IPR009349">
    <property type="entry name" value="TRIP4/RQT4_C2HC5_Znf"/>
</dbReference>